<protein>
    <recommendedName>
        <fullName evidence="3">YtxH-like protein</fullName>
    </recommendedName>
</protein>
<name>A0ABU7UX88_9CLOT</name>
<evidence type="ECO:0000313" key="2">
    <source>
        <dbReference type="Proteomes" id="UP001498469"/>
    </source>
</evidence>
<keyword evidence="2" id="KW-1185">Reference proteome</keyword>
<evidence type="ECO:0008006" key="3">
    <source>
        <dbReference type="Google" id="ProtNLM"/>
    </source>
</evidence>
<dbReference type="Proteomes" id="UP001498469">
    <property type="component" value="Unassembled WGS sequence"/>
</dbReference>
<comment type="caution">
    <text evidence="1">The sequence shown here is derived from an EMBL/GenBank/DDBJ whole genome shotgun (WGS) entry which is preliminary data.</text>
</comment>
<evidence type="ECO:0000313" key="1">
    <source>
        <dbReference type="EMBL" id="MEF2115025.1"/>
    </source>
</evidence>
<proteinExistence type="predicted"/>
<accession>A0ABU7UX88</accession>
<reference evidence="1 2" key="1">
    <citation type="submission" date="2023-11" db="EMBL/GenBank/DDBJ databases">
        <title>Draft genome sequence of a psychrophilic Clostridium strain from permafrost water brine.</title>
        <authorList>
            <person name="Shcherbakova V.A."/>
            <person name="Trubitsyn V.E."/>
            <person name="Zakharyuk A.G."/>
        </authorList>
    </citation>
    <scope>NUCLEOTIDE SEQUENCE [LARGE SCALE GENOMIC DNA]</scope>
    <source>
        <strain evidence="1 2">14F</strain>
    </source>
</reference>
<gene>
    <name evidence="1" type="ORF">SJI18_22340</name>
</gene>
<organism evidence="1 2">
    <name type="scientific">Clostridium frigoriphilum</name>
    <dbReference type="NCBI Taxonomy" id="443253"/>
    <lineage>
        <taxon>Bacteria</taxon>
        <taxon>Bacillati</taxon>
        <taxon>Bacillota</taxon>
        <taxon>Clostridia</taxon>
        <taxon>Eubacteriales</taxon>
        <taxon>Clostridiaceae</taxon>
        <taxon>Clostridium</taxon>
    </lineage>
</organism>
<sequence>MFLGGIISGGLTYASMKPMGRRLKDTLAESINYTEEEFDKDADNI</sequence>
<dbReference type="RefSeq" id="WP_331702915.1">
    <property type="nucleotide sequence ID" value="NZ_JAZHFS010000036.1"/>
</dbReference>
<dbReference type="EMBL" id="JAZHFS010000036">
    <property type="protein sequence ID" value="MEF2115025.1"/>
    <property type="molecule type" value="Genomic_DNA"/>
</dbReference>